<comment type="caution">
    <text evidence="1">The sequence shown here is derived from an EMBL/GenBank/DDBJ whole genome shotgun (WGS) entry which is preliminary data.</text>
</comment>
<gene>
    <name evidence="1" type="ORF">BZG36_05697</name>
</gene>
<proteinExistence type="predicted"/>
<accession>A0A261XU00</accession>
<name>A0A261XU00_9FUNG</name>
<evidence type="ECO:0000313" key="2">
    <source>
        <dbReference type="Proteomes" id="UP000242875"/>
    </source>
</evidence>
<evidence type="ECO:0000313" key="1">
    <source>
        <dbReference type="EMBL" id="OZJ01822.1"/>
    </source>
</evidence>
<dbReference type="AlphaFoldDB" id="A0A261XU00"/>
<reference evidence="1 2" key="1">
    <citation type="journal article" date="2017" name="Mycologia">
        <title>Bifiguratus adelaidae, gen. et sp. nov., a new member of Mucoromycotina in endophytic and soil-dwelling habitats.</title>
        <authorList>
            <person name="Torres-Cruz T.J."/>
            <person name="Billingsley Tobias T.L."/>
            <person name="Almatruk M."/>
            <person name="Hesse C."/>
            <person name="Kuske C.R."/>
            <person name="Desiro A."/>
            <person name="Benucci G.M."/>
            <person name="Bonito G."/>
            <person name="Stajich J.E."/>
            <person name="Dunlap C."/>
            <person name="Arnold A.E."/>
            <person name="Porras-Alfaro A."/>
        </authorList>
    </citation>
    <scope>NUCLEOTIDE SEQUENCE [LARGE SCALE GENOMIC DNA]</scope>
    <source>
        <strain evidence="1 2">AZ0501</strain>
    </source>
</reference>
<sequence length="179" mass="19483">MAGSCSELVQQFGQQVQDTINGNLSYATSTVYYYQRSTVQANAAKQDDCYFNIDKGFVMVLNVNITATSYVAETQSHTIAPHSMYVAGQINTPGNTTNPLAIYQTGMAFIATNTTFAQTGKPVVTSMLHDVLTGPNYTMPDQLVSYAAIGGVNFSDHMPKHDGIIGYSDMLEKLEDKIL</sequence>
<keyword evidence="2" id="KW-1185">Reference proteome</keyword>
<protein>
    <submittedName>
        <fullName evidence="1">Uncharacterized protein</fullName>
    </submittedName>
</protein>
<dbReference type="EMBL" id="MVBO01000232">
    <property type="protein sequence ID" value="OZJ01822.1"/>
    <property type="molecule type" value="Genomic_DNA"/>
</dbReference>
<organism evidence="1 2">
    <name type="scientific">Bifiguratus adelaidae</name>
    <dbReference type="NCBI Taxonomy" id="1938954"/>
    <lineage>
        <taxon>Eukaryota</taxon>
        <taxon>Fungi</taxon>
        <taxon>Fungi incertae sedis</taxon>
        <taxon>Mucoromycota</taxon>
        <taxon>Mucoromycotina</taxon>
        <taxon>Endogonomycetes</taxon>
        <taxon>Endogonales</taxon>
        <taxon>Endogonales incertae sedis</taxon>
        <taxon>Bifiguratus</taxon>
    </lineage>
</organism>
<dbReference type="Proteomes" id="UP000242875">
    <property type="component" value="Unassembled WGS sequence"/>
</dbReference>